<dbReference type="RefSeq" id="WP_069848624.1">
    <property type="nucleotide sequence ID" value="NZ_CP014859.1"/>
</dbReference>
<evidence type="ECO:0000313" key="3">
    <source>
        <dbReference type="EMBL" id="AOS63022.1"/>
    </source>
</evidence>
<keyword evidence="2" id="KW-0808">Transferase</keyword>
<dbReference type="GO" id="GO:0008713">
    <property type="term" value="F:ADP-heptose-lipopolysaccharide heptosyltransferase activity"/>
    <property type="evidence" value="ECO:0007669"/>
    <property type="project" value="TreeGrafter"/>
</dbReference>
<dbReference type="AlphaFoldDB" id="A0AAC9HPD0"/>
<dbReference type="Proteomes" id="UP000095210">
    <property type="component" value="Chromosome"/>
</dbReference>
<dbReference type="CDD" id="cd03789">
    <property type="entry name" value="GT9_LPS_heptosyltransferase"/>
    <property type="match status" value="1"/>
</dbReference>
<name>A0AAC9HPD0_9PSEU</name>
<gene>
    <name evidence="3" type="ORF">TL08_11040</name>
</gene>
<dbReference type="GO" id="GO:0005829">
    <property type="term" value="C:cytosol"/>
    <property type="evidence" value="ECO:0007669"/>
    <property type="project" value="TreeGrafter"/>
</dbReference>
<keyword evidence="1" id="KW-0328">Glycosyltransferase</keyword>
<dbReference type="EMBL" id="CP014859">
    <property type="protein sequence ID" value="AOS63022.1"/>
    <property type="molecule type" value="Genomic_DNA"/>
</dbReference>
<organism evidence="3 4">
    <name type="scientific">Actinoalloteichus hymeniacidonis</name>
    <dbReference type="NCBI Taxonomy" id="340345"/>
    <lineage>
        <taxon>Bacteria</taxon>
        <taxon>Bacillati</taxon>
        <taxon>Actinomycetota</taxon>
        <taxon>Actinomycetes</taxon>
        <taxon>Pseudonocardiales</taxon>
        <taxon>Pseudonocardiaceae</taxon>
        <taxon>Actinoalloteichus</taxon>
    </lineage>
</organism>
<dbReference type="GO" id="GO:0009244">
    <property type="term" value="P:lipopolysaccharide core region biosynthetic process"/>
    <property type="evidence" value="ECO:0007669"/>
    <property type="project" value="TreeGrafter"/>
</dbReference>
<dbReference type="PANTHER" id="PTHR30160:SF1">
    <property type="entry name" value="LIPOPOLYSACCHARIDE 1,2-N-ACETYLGLUCOSAMINETRANSFERASE-RELATED"/>
    <property type="match status" value="1"/>
</dbReference>
<dbReference type="InterPro" id="IPR002201">
    <property type="entry name" value="Glyco_trans_9"/>
</dbReference>
<sequence>MRTGTRRVRHLVVLRALGIGDLLASVPALRGLREAYPDHRVVLATSPTLEPLVYRTGAVDEVLPAHGLRVLDWRDSADIVVNLHDRGPQSARILDALRPGHRIGHRAPGWDGPEWESAVPERERWCRLLAAHGVPADPTDLRLDRPRRTGGLPRAVVIHPGAPQASKRWPVERFAKVARSLHDSGHRVVITGSSSELPLAMKVAGLAGLSMRHVLAGRTDLAALTALIARARLLVCGDTGVAHLSYAFGTPSVVLLGPTPAREWGPPPGGPHLALSADRLRRGEVFADTPDPALLGVGTDWVAASARRLLTDTPRRTFAM</sequence>
<keyword evidence="4" id="KW-1185">Reference proteome</keyword>
<evidence type="ECO:0000256" key="1">
    <source>
        <dbReference type="ARBA" id="ARBA00022676"/>
    </source>
</evidence>
<proteinExistence type="predicted"/>
<dbReference type="PANTHER" id="PTHR30160">
    <property type="entry name" value="TETRAACYLDISACCHARIDE 4'-KINASE-RELATED"/>
    <property type="match status" value="1"/>
</dbReference>
<accession>A0AAC9HPD0</accession>
<dbReference type="InterPro" id="IPR051199">
    <property type="entry name" value="LPS_LOS_Heptosyltrfase"/>
</dbReference>
<dbReference type="KEGG" id="ahm:TL08_11040"/>
<evidence type="ECO:0000256" key="2">
    <source>
        <dbReference type="ARBA" id="ARBA00022679"/>
    </source>
</evidence>
<dbReference type="Gene3D" id="3.40.50.2000">
    <property type="entry name" value="Glycogen Phosphorylase B"/>
    <property type="match status" value="2"/>
</dbReference>
<dbReference type="SUPFAM" id="SSF53756">
    <property type="entry name" value="UDP-Glycosyltransferase/glycogen phosphorylase"/>
    <property type="match status" value="1"/>
</dbReference>
<dbReference type="Pfam" id="PF01075">
    <property type="entry name" value="Glyco_transf_9"/>
    <property type="match status" value="1"/>
</dbReference>
<reference evidence="4" key="1">
    <citation type="submission" date="2016-03" db="EMBL/GenBank/DDBJ databases">
        <title>Complete genome sequence of the type strain Actinoalloteichus hymeniacidonis DSM 45092.</title>
        <authorList>
            <person name="Schaffert L."/>
            <person name="Albersmeier A."/>
            <person name="Winkler A."/>
            <person name="Kalinowski J."/>
            <person name="Zotchev S."/>
            <person name="Ruckert C."/>
        </authorList>
    </citation>
    <scope>NUCLEOTIDE SEQUENCE [LARGE SCALE GENOMIC DNA]</scope>
    <source>
        <strain evidence="4">HPA177(T) (DSM 45092(T))</strain>
    </source>
</reference>
<protein>
    <submittedName>
        <fullName evidence="3">ADP-heptose:LPS heptosyltransferase</fullName>
    </submittedName>
</protein>
<evidence type="ECO:0000313" key="4">
    <source>
        <dbReference type="Proteomes" id="UP000095210"/>
    </source>
</evidence>